<evidence type="ECO:0000313" key="2">
    <source>
        <dbReference type="Proteomes" id="UP001240236"/>
    </source>
</evidence>
<dbReference type="Gene3D" id="1.10.1780.10">
    <property type="entry name" value="Clp, N-terminal domain"/>
    <property type="match status" value="1"/>
</dbReference>
<keyword evidence="2" id="KW-1185">Reference proteome</keyword>
<dbReference type="InterPro" id="IPR036628">
    <property type="entry name" value="Clp_N_dom_sf"/>
</dbReference>
<accession>A0AAE3W7W8</accession>
<reference evidence="1 2" key="1">
    <citation type="submission" date="2023-07" db="EMBL/GenBank/DDBJ databases">
        <title>Sequencing the genomes of 1000 actinobacteria strains.</title>
        <authorList>
            <person name="Klenk H.-P."/>
        </authorList>
    </citation>
    <scope>NUCLEOTIDE SEQUENCE [LARGE SCALE GENOMIC DNA]</scope>
    <source>
        <strain evidence="1 2">DSM 44709</strain>
    </source>
</reference>
<name>A0AAE3W7W8_9ACTN</name>
<comment type="caution">
    <text evidence="1">The sequence shown here is derived from an EMBL/GenBank/DDBJ whole genome shotgun (WGS) entry which is preliminary data.</text>
</comment>
<dbReference type="EMBL" id="JAUSUZ010000001">
    <property type="protein sequence ID" value="MDQ0371111.1"/>
    <property type="molecule type" value="Genomic_DNA"/>
</dbReference>
<gene>
    <name evidence="1" type="ORF">J2S42_007780</name>
</gene>
<dbReference type="Proteomes" id="UP001240236">
    <property type="component" value="Unassembled WGS sequence"/>
</dbReference>
<dbReference type="AlphaFoldDB" id="A0AAE3W7W8"/>
<dbReference type="RefSeq" id="WP_307247621.1">
    <property type="nucleotide sequence ID" value="NZ_JAUSUZ010000001.1"/>
</dbReference>
<organism evidence="1 2">
    <name type="scientific">Catenuloplanes indicus</name>
    <dbReference type="NCBI Taxonomy" id="137267"/>
    <lineage>
        <taxon>Bacteria</taxon>
        <taxon>Bacillati</taxon>
        <taxon>Actinomycetota</taxon>
        <taxon>Actinomycetes</taxon>
        <taxon>Micromonosporales</taxon>
        <taxon>Micromonosporaceae</taxon>
        <taxon>Catenuloplanes</taxon>
    </lineage>
</organism>
<evidence type="ECO:0000313" key="1">
    <source>
        <dbReference type="EMBL" id="MDQ0371111.1"/>
    </source>
</evidence>
<protein>
    <submittedName>
        <fullName evidence="1">Uncharacterized protein</fullName>
    </submittedName>
</protein>
<proteinExistence type="predicted"/>
<sequence>MVERFTVGKRLTSSLHRVRGMANGPIGTGALLWSIAGDKEVAPVLDGFDISARVVFAVLRTPGRVWREPDTGAMWDPDAEPRKGPFEGVPAVLDETTDQVMSVSVAAADALRGDVADSRVLLLAEILANPDSEASAVIRDCGEDPAEVRAAALAGTAPVRPDRLVPELRPARNALLGRVRYRGRGLRDKLLLSVLAREINHADEPVFWARLEADERAREQGRATRTDDLLLALLATHEVVLAYPHMGALGRDRRTGGEALLAQGMDHRRVRSVALDNRPDEVPVSEIIKTGPDFPKDTGVLLDRLAAHPGNRSARILSALGYVSQV</sequence>